<evidence type="ECO:0000313" key="2">
    <source>
        <dbReference type="Proteomes" id="UP001162992"/>
    </source>
</evidence>
<organism evidence="1 2">
    <name type="scientific">Diphasiastrum complanatum</name>
    <name type="common">Issler's clubmoss</name>
    <name type="synonym">Lycopodium complanatum</name>
    <dbReference type="NCBI Taxonomy" id="34168"/>
    <lineage>
        <taxon>Eukaryota</taxon>
        <taxon>Viridiplantae</taxon>
        <taxon>Streptophyta</taxon>
        <taxon>Embryophyta</taxon>
        <taxon>Tracheophyta</taxon>
        <taxon>Lycopodiopsida</taxon>
        <taxon>Lycopodiales</taxon>
        <taxon>Lycopodiaceae</taxon>
        <taxon>Lycopodioideae</taxon>
        <taxon>Diphasiastrum</taxon>
    </lineage>
</organism>
<proteinExistence type="predicted"/>
<reference evidence="2" key="1">
    <citation type="journal article" date="2024" name="Proc. Natl. Acad. Sci. U.S.A.">
        <title>Extraordinary preservation of gene collinearity over three hundred million years revealed in homosporous lycophytes.</title>
        <authorList>
            <person name="Li C."/>
            <person name="Wickell D."/>
            <person name="Kuo L.Y."/>
            <person name="Chen X."/>
            <person name="Nie B."/>
            <person name="Liao X."/>
            <person name="Peng D."/>
            <person name="Ji J."/>
            <person name="Jenkins J."/>
            <person name="Williams M."/>
            <person name="Shu S."/>
            <person name="Plott C."/>
            <person name="Barry K."/>
            <person name="Rajasekar S."/>
            <person name="Grimwood J."/>
            <person name="Han X."/>
            <person name="Sun S."/>
            <person name="Hou Z."/>
            <person name="He W."/>
            <person name="Dai G."/>
            <person name="Sun C."/>
            <person name="Schmutz J."/>
            <person name="Leebens-Mack J.H."/>
            <person name="Li F.W."/>
            <person name="Wang L."/>
        </authorList>
    </citation>
    <scope>NUCLEOTIDE SEQUENCE [LARGE SCALE GENOMIC DNA]</scope>
    <source>
        <strain evidence="2">cv. PW_Plant_1</strain>
    </source>
</reference>
<keyword evidence="2" id="KW-1185">Reference proteome</keyword>
<dbReference type="EMBL" id="CM055098">
    <property type="protein sequence ID" value="KAJ7549956.1"/>
    <property type="molecule type" value="Genomic_DNA"/>
</dbReference>
<name>A0ACC2D6Q3_DIPCM</name>
<protein>
    <submittedName>
        <fullName evidence="1">Uncharacterized protein</fullName>
    </submittedName>
</protein>
<sequence length="516" mass="57461">MTKRKLHFSFSSSSSSRLPRSLSSQLSPSRPIHLAMKRHCCCHKKKVRRGLWSPEEDLKLVQCMSTYGGSSWSDVAKRAGLERCGKSCRLRWMNYLRPDLNLNSFSIAEERRIIELHEVFGNRWSQIASQLPGRTDNQIKNFWNSCIKKRIGSLASKVYSSRAEGKKLTDDGINCFNNFSQRPPIRSIFGSSLQQQNLEVVGNPPEIQESNAWPVTADESMALTRRTSLPHDINRQLQNLMDADRSSEKLYSNVSAYQSHKLESDPHQVLPETDQFCRFPAATSLSSSIASFPLENSSLNSVSSSNDVCAPNDQLMTSPIIATSTTVAPFLCSEENDLVATSDFPHFVDLGGYFTGVSNHNYQAVVLLNNGAQDKSSSCDYADPLPKSSFLGSYAEHLERLCDVPSCNSVEEVPFTCKYSNSLNDSDFSGSYITKPEKHCNSKTTTSTLADTNSSSSDNFVTTSNPWLDPAFQLVFSGSEDCLNTKSEPADYHWLSDTETLKLCSLLPLSCFTQNL</sequence>
<evidence type="ECO:0000313" key="1">
    <source>
        <dbReference type="EMBL" id="KAJ7549956.1"/>
    </source>
</evidence>
<accession>A0ACC2D6Q3</accession>
<gene>
    <name evidence="1" type="ORF">O6H91_07G076100</name>
</gene>
<comment type="caution">
    <text evidence="1">The sequence shown here is derived from an EMBL/GenBank/DDBJ whole genome shotgun (WGS) entry which is preliminary data.</text>
</comment>
<dbReference type="Proteomes" id="UP001162992">
    <property type="component" value="Chromosome 7"/>
</dbReference>